<proteinExistence type="inferred from homology"/>
<name>A0A133NFK6_9FUSO</name>
<dbReference type="InterPro" id="IPR016095">
    <property type="entry name" value="Ribosomal_uL1_3-a/b-sand"/>
</dbReference>
<dbReference type="InterPro" id="IPR005878">
    <property type="entry name" value="Ribosom_uL1_bac-type"/>
</dbReference>
<dbReference type="PATRIC" id="fig|134605.3.peg.795"/>
<dbReference type="InterPro" id="IPR002143">
    <property type="entry name" value="Ribosomal_uL1"/>
</dbReference>
<evidence type="ECO:0000313" key="12">
    <source>
        <dbReference type="Proteomes" id="UP000070617"/>
    </source>
</evidence>
<dbReference type="PANTHER" id="PTHR36427:SF3">
    <property type="entry name" value="LARGE RIBOSOMAL SUBUNIT PROTEIN UL1M"/>
    <property type="match status" value="1"/>
</dbReference>
<evidence type="ECO:0000256" key="3">
    <source>
        <dbReference type="ARBA" id="ARBA00022730"/>
    </source>
</evidence>
<comment type="function">
    <text evidence="9">Protein L1 is also a translational repressor protein, it controls the translation of the L11 operon by binding to its mRNA.</text>
</comment>
<comment type="function">
    <text evidence="9">Binds directly to 23S rRNA. The L1 stalk is quite mobile in the ribosome, and is involved in E site tRNA release.</text>
</comment>
<keyword evidence="9" id="KW-0820">tRNA-binding</keyword>
<dbReference type="GO" id="GO:0000049">
    <property type="term" value="F:tRNA binding"/>
    <property type="evidence" value="ECO:0007669"/>
    <property type="project" value="UniProtKB-KW"/>
</dbReference>
<evidence type="ECO:0000256" key="2">
    <source>
        <dbReference type="ARBA" id="ARBA00022491"/>
    </source>
</evidence>
<evidence type="ECO:0000256" key="9">
    <source>
        <dbReference type="HAMAP-Rule" id="MF_01318"/>
    </source>
</evidence>
<dbReference type="CDD" id="cd00403">
    <property type="entry name" value="Ribosomal_L1"/>
    <property type="match status" value="1"/>
</dbReference>
<dbReference type="Pfam" id="PF00687">
    <property type="entry name" value="Ribosomal_L1"/>
    <property type="match status" value="1"/>
</dbReference>
<comment type="subunit">
    <text evidence="9">Part of the 50S ribosomal subunit.</text>
</comment>
<keyword evidence="4 9" id="KW-0810">Translation regulation</keyword>
<dbReference type="Proteomes" id="UP000070617">
    <property type="component" value="Unassembled WGS sequence"/>
</dbReference>
<evidence type="ECO:0000256" key="1">
    <source>
        <dbReference type="ARBA" id="ARBA00010531"/>
    </source>
</evidence>
<dbReference type="GO" id="GO:0019843">
    <property type="term" value="F:rRNA binding"/>
    <property type="evidence" value="ECO:0007669"/>
    <property type="project" value="UniProtKB-UniRule"/>
</dbReference>
<gene>
    <name evidence="9" type="primary">rplA</name>
    <name evidence="11" type="ORF">HMPREF3206_00796</name>
</gene>
<dbReference type="Gene3D" id="3.30.190.20">
    <property type="match status" value="1"/>
</dbReference>
<dbReference type="FunFam" id="3.40.50.790:FF:000001">
    <property type="entry name" value="50S ribosomal protein L1"/>
    <property type="match status" value="1"/>
</dbReference>
<evidence type="ECO:0000256" key="6">
    <source>
        <dbReference type="ARBA" id="ARBA00022980"/>
    </source>
</evidence>
<dbReference type="STRING" id="134605.HMPREF3206_00796"/>
<comment type="similarity">
    <text evidence="1 9 10">Belongs to the universal ribosomal protein uL1 family.</text>
</comment>
<dbReference type="PIRSF" id="PIRSF002155">
    <property type="entry name" value="Ribosomal_L1"/>
    <property type="match status" value="1"/>
</dbReference>
<keyword evidence="2 9" id="KW-0678">Repressor</keyword>
<dbReference type="NCBIfam" id="TIGR01169">
    <property type="entry name" value="rplA_bact"/>
    <property type="match status" value="1"/>
</dbReference>
<comment type="caution">
    <text evidence="11">The sequence shown here is derived from an EMBL/GenBank/DDBJ whole genome shotgun (WGS) entry which is preliminary data.</text>
</comment>
<dbReference type="Gene3D" id="3.40.50.790">
    <property type="match status" value="1"/>
</dbReference>
<dbReference type="SUPFAM" id="SSF56808">
    <property type="entry name" value="Ribosomal protein L1"/>
    <property type="match status" value="1"/>
</dbReference>
<dbReference type="InterPro" id="IPR028364">
    <property type="entry name" value="Ribosomal_uL1/biogenesis"/>
</dbReference>
<dbReference type="InterPro" id="IPR023674">
    <property type="entry name" value="Ribosomal_uL1-like"/>
</dbReference>
<accession>A0A133NFK6</accession>
<evidence type="ECO:0000256" key="7">
    <source>
        <dbReference type="ARBA" id="ARBA00023274"/>
    </source>
</evidence>
<dbReference type="PANTHER" id="PTHR36427">
    <property type="entry name" value="54S RIBOSOMAL PROTEIN L1, MITOCHONDRIAL"/>
    <property type="match status" value="1"/>
</dbReference>
<evidence type="ECO:0000256" key="10">
    <source>
        <dbReference type="RuleBase" id="RU000659"/>
    </source>
</evidence>
<dbReference type="PROSITE" id="PS01199">
    <property type="entry name" value="RIBOSOMAL_L1"/>
    <property type="match status" value="1"/>
</dbReference>
<keyword evidence="5 9" id="KW-0694">RNA-binding</keyword>
<dbReference type="InterPro" id="IPR023673">
    <property type="entry name" value="Ribosomal_uL1_CS"/>
</dbReference>
<keyword evidence="6 9" id="KW-0689">Ribosomal protein</keyword>
<evidence type="ECO:0000256" key="4">
    <source>
        <dbReference type="ARBA" id="ARBA00022845"/>
    </source>
</evidence>
<dbReference type="HAMAP" id="MF_01318_B">
    <property type="entry name" value="Ribosomal_uL1_B"/>
    <property type="match status" value="1"/>
</dbReference>
<keyword evidence="7 9" id="KW-0687">Ribonucleoprotein</keyword>
<dbReference type="EMBL" id="LRPX01000033">
    <property type="protein sequence ID" value="KXA15078.1"/>
    <property type="molecule type" value="Genomic_DNA"/>
</dbReference>
<dbReference type="GO" id="GO:0006412">
    <property type="term" value="P:translation"/>
    <property type="evidence" value="ECO:0007669"/>
    <property type="project" value="UniProtKB-UniRule"/>
</dbReference>
<evidence type="ECO:0000256" key="5">
    <source>
        <dbReference type="ARBA" id="ARBA00022884"/>
    </source>
</evidence>
<keyword evidence="3 9" id="KW-0699">rRNA-binding</keyword>
<protein>
    <recommendedName>
        <fullName evidence="8 9">Large ribosomal subunit protein uL1</fullName>
    </recommendedName>
</protein>
<keyword evidence="12" id="KW-1185">Reference proteome</keyword>
<evidence type="ECO:0000256" key="8">
    <source>
        <dbReference type="ARBA" id="ARBA00035241"/>
    </source>
</evidence>
<organism evidence="11 12">
    <name type="scientific">Fusobacterium equinum</name>
    <dbReference type="NCBI Taxonomy" id="134605"/>
    <lineage>
        <taxon>Bacteria</taxon>
        <taxon>Fusobacteriati</taxon>
        <taxon>Fusobacteriota</taxon>
        <taxon>Fusobacteriia</taxon>
        <taxon>Fusobacteriales</taxon>
        <taxon>Fusobacteriaceae</taxon>
        <taxon>Fusobacterium</taxon>
    </lineage>
</organism>
<dbReference type="GO" id="GO:0003735">
    <property type="term" value="F:structural constituent of ribosome"/>
    <property type="evidence" value="ECO:0007669"/>
    <property type="project" value="InterPro"/>
</dbReference>
<dbReference type="AlphaFoldDB" id="A0A133NFK6"/>
<dbReference type="GO" id="GO:0006417">
    <property type="term" value="P:regulation of translation"/>
    <property type="evidence" value="ECO:0007669"/>
    <property type="project" value="UniProtKB-KW"/>
</dbReference>
<sequence length="245" mass="26573">MTTYREEIKEMAKHRGKKYIEVSKLVETGKLYEVKEALELVAKTRTANFVETVEVALKLGVDPRHADQQVRGTVVLPHGTGKTVKILAITSGENVQKALDAGADYAGAEEYISQIQQGWLDFDLVIATPDMMPKIGRLGKILGTKGLMPNPKSGTVTPDVAGAVSEFKKGKLAFRVDKVGSIHVAIGKADFSADKIEENFKAFMDQIVRLKPAASKGQYLRSVAVSLTMGPGVKMDPLLVAKYVG</sequence>
<evidence type="ECO:0000313" key="11">
    <source>
        <dbReference type="EMBL" id="KXA15078.1"/>
    </source>
</evidence>
<reference evidence="12" key="1">
    <citation type="submission" date="2016-01" db="EMBL/GenBank/DDBJ databases">
        <authorList>
            <person name="Mitreva M."/>
            <person name="Pepin K.H."/>
            <person name="Mihindukulasuriya K.A."/>
            <person name="Fulton R."/>
            <person name="Fronick C."/>
            <person name="O'Laughlin M."/>
            <person name="Miner T."/>
            <person name="Herter B."/>
            <person name="Rosa B.A."/>
            <person name="Cordes M."/>
            <person name="Tomlinson C."/>
            <person name="Wollam A."/>
            <person name="Palsikar V.B."/>
            <person name="Mardis E.R."/>
            <person name="Wilson R.K."/>
        </authorList>
    </citation>
    <scope>NUCLEOTIDE SEQUENCE [LARGE SCALE GENOMIC DNA]</scope>
    <source>
        <strain evidence="12">CMW8396</strain>
    </source>
</reference>
<dbReference type="GO" id="GO:0015934">
    <property type="term" value="C:large ribosomal subunit"/>
    <property type="evidence" value="ECO:0007669"/>
    <property type="project" value="InterPro"/>
</dbReference>